<accession>A0A6H2C1B5</accession>
<name>A0A6H2C1B5_DOLFA</name>
<gene>
    <name evidence="1" type="ORF">HGD76_12140</name>
</gene>
<dbReference type="GO" id="GO:0003729">
    <property type="term" value="F:mRNA binding"/>
    <property type="evidence" value="ECO:0007669"/>
    <property type="project" value="InterPro"/>
</dbReference>
<evidence type="ECO:0000313" key="1">
    <source>
        <dbReference type="EMBL" id="QJB44804.1"/>
    </source>
</evidence>
<protein>
    <submittedName>
        <fullName evidence="1">Type II toxin-antitoxin system HicA family toxin</fullName>
    </submittedName>
</protein>
<proteinExistence type="predicted"/>
<dbReference type="InterPro" id="IPR012933">
    <property type="entry name" value="HicA_mRNA_interferase"/>
</dbReference>
<organism evidence="1 2">
    <name type="scientific">Dolichospermum flos-aquae CCAP 1403/13F</name>
    <dbReference type="NCBI Taxonomy" id="315271"/>
    <lineage>
        <taxon>Bacteria</taxon>
        <taxon>Bacillati</taxon>
        <taxon>Cyanobacteriota</taxon>
        <taxon>Cyanophyceae</taxon>
        <taxon>Nostocales</taxon>
        <taxon>Aphanizomenonaceae</taxon>
        <taxon>Dolichospermum</taxon>
    </lineage>
</organism>
<dbReference type="KEGG" id="dfs:HGD76_12140"/>
<evidence type="ECO:0000313" key="2">
    <source>
        <dbReference type="Proteomes" id="UP000502433"/>
    </source>
</evidence>
<dbReference type="RefSeq" id="WP_168695924.1">
    <property type="nucleotide sequence ID" value="NZ_CP051206.1"/>
</dbReference>
<dbReference type="AlphaFoldDB" id="A0A6H2C1B5"/>
<reference evidence="1 2" key="2">
    <citation type="submission" date="2020-04" db="EMBL/GenBank/DDBJ databases">
        <authorList>
            <person name="Fomenkov A."/>
            <person name="Anton B.P."/>
            <person name="Roberts R.J."/>
        </authorList>
    </citation>
    <scope>NUCLEOTIDE SEQUENCE [LARGE SCALE GENOMIC DNA]</scope>
    <source>
        <strain evidence="1 2">CCAP 1403/13f</strain>
    </source>
</reference>
<sequence>MDLNNKQRKTLELIFTNPVPANIIWQDIESLFIALGAYISQGSGSRVGVKLNDVKGHFHEPHPHKETDKGTVKSVREFLTKAGVEP</sequence>
<dbReference type="EMBL" id="CP051206">
    <property type="protein sequence ID" value="QJB44804.1"/>
    <property type="molecule type" value="Genomic_DNA"/>
</dbReference>
<dbReference type="Pfam" id="PF07927">
    <property type="entry name" value="HicA_toxin"/>
    <property type="match status" value="1"/>
</dbReference>
<dbReference type="Proteomes" id="UP000502433">
    <property type="component" value="Chromosome"/>
</dbReference>
<reference evidence="1 2" key="1">
    <citation type="submission" date="2020-04" db="EMBL/GenBank/DDBJ databases">
        <title>Genome-Wide Identification of 5-Methylcytosine Sites in Bacterial Genomes By High-Throughput Sequencing of MspJI Restriction Fragments.</title>
        <authorList>
            <person name="Wu V."/>
        </authorList>
    </citation>
    <scope>NUCLEOTIDE SEQUENCE [LARGE SCALE GENOMIC DNA]</scope>
    <source>
        <strain evidence="1 2">CCAP 1403/13f</strain>
    </source>
</reference>